<feature type="non-terminal residue" evidence="1">
    <location>
        <position position="1"/>
    </location>
</feature>
<comment type="caution">
    <text evidence="1">The sequence shown here is derived from an EMBL/GenBank/DDBJ whole genome shotgun (WGS) entry which is preliminary data.</text>
</comment>
<gene>
    <name evidence="1" type="ORF">SK128_005329</name>
</gene>
<name>A0AAN8WSQ4_HALRR</name>
<proteinExistence type="predicted"/>
<feature type="non-terminal residue" evidence="1">
    <location>
        <position position="55"/>
    </location>
</feature>
<accession>A0AAN8WSQ4</accession>
<sequence>NRVILETTAKVRHNRNLHEPATKRISHEIHSEMNTIETRTTQWTKSHWGVCQLWK</sequence>
<dbReference type="AlphaFoldDB" id="A0AAN8WSQ4"/>
<dbReference type="EMBL" id="JAXCGZ010019038">
    <property type="protein sequence ID" value="KAK7066749.1"/>
    <property type="molecule type" value="Genomic_DNA"/>
</dbReference>
<keyword evidence="2" id="KW-1185">Reference proteome</keyword>
<reference evidence="1 2" key="1">
    <citation type="submission" date="2023-11" db="EMBL/GenBank/DDBJ databases">
        <title>Halocaridina rubra genome assembly.</title>
        <authorList>
            <person name="Smith C."/>
        </authorList>
    </citation>
    <scope>NUCLEOTIDE SEQUENCE [LARGE SCALE GENOMIC DNA]</scope>
    <source>
        <strain evidence="1">EP-1</strain>
        <tissue evidence="1">Whole</tissue>
    </source>
</reference>
<evidence type="ECO:0000313" key="2">
    <source>
        <dbReference type="Proteomes" id="UP001381693"/>
    </source>
</evidence>
<protein>
    <submittedName>
        <fullName evidence="1">Uncharacterized protein</fullName>
    </submittedName>
</protein>
<evidence type="ECO:0000313" key="1">
    <source>
        <dbReference type="EMBL" id="KAK7066749.1"/>
    </source>
</evidence>
<organism evidence="1 2">
    <name type="scientific">Halocaridina rubra</name>
    <name type="common">Hawaiian red shrimp</name>
    <dbReference type="NCBI Taxonomy" id="373956"/>
    <lineage>
        <taxon>Eukaryota</taxon>
        <taxon>Metazoa</taxon>
        <taxon>Ecdysozoa</taxon>
        <taxon>Arthropoda</taxon>
        <taxon>Crustacea</taxon>
        <taxon>Multicrustacea</taxon>
        <taxon>Malacostraca</taxon>
        <taxon>Eumalacostraca</taxon>
        <taxon>Eucarida</taxon>
        <taxon>Decapoda</taxon>
        <taxon>Pleocyemata</taxon>
        <taxon>Caridea</taxon>
        <taxon>Atyoidea</taxon>
        <taxon>Atyidae</taxon>
        <taxon>Halocaridina</taxon>
    </lineage>
</organism>
<dbReference type="Proteomes" id="UP001381693">
    <property type="component" value="Unassembled WGS sequence"/>
</dbReference>